<feature type="signal peptide" evidence="1">
    <location>
        <begin position="1"/>
        <end position="18"/>
    </location>
</feature>
<name>A0A0W0WUZ7_9GAMM</name>
<sequence>MKRSIIALGVLLSSSSFADSLSYEEIQLCTNAYNHVWFSFETLKSTLKEDPAEQLPQLITEFTKAVTSDIHFEVQKLPVPPDFTSTISIIVDGIPDLANTAAFGIENFGEHHITSPFSIKRLPNTDAGHVYSMTTRDMEFSRDASAEGGCTVYLSQKDVICTVQKGETGTKALLSSIIDNVVTAYTIPAPQCAMWNAAPITPYV</sequence>
<evidence type="ECO:0000313" key="3">
    <source>
        <dbReference type="Proteomes" id="UP000054725"/>
    </source>
</evidence>
<reference evidence="2 3" key="1">
    <citation type="submission" date="2015-11" db="EMBL/GenBank/DDBJ databases">
        <title>Genomic analysis of 38 Legionella species identifies large and diverse effector repertoires.</title>
        <authorList>
            <person name="Burstein D."/>
            <person name="Amaro F."/>
            <person name="Zusman T."/>
            <person name="Lifshitz Z."/>
            <person name="Cohen O."/>
            <person name="Gilbert J.A."/>
            <person name="Pupko T."/>
            <person name="Shuman H.A."/>
            <person name="Segal G."/>
        </authorList>
    </citation>
    <scope>NUCLEOTIDE SEQUENCE [LARGE SCALE GENOMIC DNA]</scope>
    <source>
        <strain evidence="2 3">ATCC 49506</strain>
    </source>
</reference>
<accession>A0A0W0WUZ7</accession>
<dbReference type="EMBL" id="LNYO01000013">
    <property type="protein sequence ID" value="KTD36114.1"/>
    <property type="molecule type" value="Genomic_DNA"/>
</dbReference>
<evidence type="ECO:0000256" key="1">
    <source>
        <dbReference type="SAM" id="SignalP"/>
    </source>
</evidence>
<protein>
    <submittedName>
        <fullName evidence="2">Uncharacterized protein</fullName>
    </submittedName>
</protein>
<keyword evidence="3" id="KW-1185">Reference proteome</keyword>
<gene>
    <name evidence="2" type="ORF">Lnau_1098</name>
</gene>
<dbReference type="AlphaFoldDB" id="A0A0W0WUZ7"/>
<proteinExistence type="predicted"/>
<dbReference type="RefSeq" id="WP_058504138.1">
    <property type="nucleotide sequence ID" value="NZ_CAAAIF010000001.1"/>
</dbReference>
<evidence type="ECO:0000313" key="2">
    <source>
        <dbReference type="EMBL" id="KTD36114.1"/>
    </source>
</evidence>
<dbReference type="Proteomes" id="UP000054725">
    <property type="component" value="Unassembled WGS sequence"/>
</dbReference>
<comment type="caution">
    <text evidence="2">The sequence shown here is derived from an EMBL/GenBank/DDBJ whole genome shotgun (WGS) entry which is preliminary data.</text>
</comment>
<feature type="chain" id="PRO_5006915856" evidence="1">
    <location>
        <begin position="19"/>
        <end position="204"/>
    </location>
</feature>
<dbReference type="PATRIC" id="fig|45070.6.peg.1162"/>
<dbReference type="STRING" id="45070.Lnau_1098"/>
<organism evidence="2 3">
    <name type="scientific">Legionella nautarum</name>
    <dbReference type="NCBI Taxonomy" id="45070"/>
    <lineage>
        <taxon>Bacteria</taxon>
        <taxon>Pseudomonadati</taxon>
        <taxon>Pseudomonadota</taxon>
        <taxon>Gammaproteobacteria</taxon>
        <taxon>Legionellales</taxon>
        <taxon>Legionellaceae</taxon>
        <taxon>Legionella</taxon>
    </lineage>
</organism>
<keyword evidence="1" id="KW-0732">Signal</keyword>